<feature type="transmembrane region" description="Helical" evidence="6">
    <location>
        <begin position="136"/>
        <end position="156"/>
    </location>
</feature>
<evidence type="ECO:0000256" key="6">
    <source>
        <dbReference type="SAM" id="Phobius"/>
    </source>
</evidence>
<dbReference type="CDD" id="cd15904">
    <property type="entry name" value="TSPO_MBR"/>
    <property type="match status" value="1"/>
</dbReference>
<dbReference type="PANTHER" id="PTHR10057">
    <property type="entry name" value="PERIPHERAL-TYPE BENZODIAZEPINE RECEPTOR"/>
    <property type="match status" value="1"/>
</dbReference>
<dbReference type="FunFam" id="1.20.1260.100:FF:000001">
    <property type="entry name" value="translocator protein 2"/>
    <property type="match status" value="1"/>
</dbReference>
<name>A0A1I3NMZ0_9RHOB</name>
<dbReference type="GO" id="GO:0016020">
    <property type="term" value="C:membrane"/>
    <property type="evidence" value="ECO:0007669"/>
    <property type="project" value="UniProtKB-SubCell"/>
</dbReference>
<dbReference type="GO" id="GO:0033013">
    <property type="term" value="P:tetrapyrrole metabolic process"/>
    <property type="evidence" value="ECO:0007669"/>
    <property type="project" value="UniProtKB-ARBA"/>
</dbReference>
<proteinExistence type="inferred from homology"/>
<dbReference type="RefSeq" id="WP_092865051.1">
    <property type="nucleotide sequence ID" value="NZ_FOQH01000014.1"/>
</dbReference>
<feature type="transmembrane region" description="Helical" evidence="6">
    <location>
        <begin position="109"/>
        <end position="129"/>
    </location>
</feature>
<comment type="subcellular location">
    <subcellularLocation>
        <location evidence="1">Membrane</location>
        <topology evidence="1">Multi-pass membrane protein</topology>
    </subcellularLocation>
</comment>
<keyword evidence="8" id="KW-1185">Reference proteome</keyword>
<keyword evidence="4 6" id="KW-1133">Transmembrane helix</keyword>
<sequence length="170" mass="17526">MFEALIALALAAAAAGAATTGVLFQPGEWYRSLAKPSWTPPNVLFPIAWTLLYAMMVIAAFRVATGLASGALPAGSELHAVAGLCLWGTQLVLNAMWSPIFFGARNGRAGLICIGALWLAVLGTLIAFAGADPVAAALFAPYLVWASYAGALNAAILRLNPPEAFRAPGG</sequence>
<dbReference type="InterPro" id="IPR004307">
    <property type="entry name" value="TspO_MBR"/>
</dbReference>
<keyword evidence="5 6" id="KW-0472">Membrane</keyword>
<dbReference type="EMBL" id="FOQH01000014">
    <property type="protein sequence ID" value="SFJ10673.1"/>
    <property type="molecule type" value="Genomic_DNA"/>
</dbReference>
<dbReference type="STRING" id="1114924.SAMN05216258_1144"/>
<dbReference type="InterPro" id="IPR038330">
    <property type="entry name" value="TspO/MBR-related_sf"/>
</dbReference>
<evidence type="ECO:0000313" key="8">
    <source>
        <dbReference type="Proteomes" id="UP000199377"/>
    </source>
</evidence>
<comment type="similarity">
    <text evidence="2">Belongs to the TspO/BZRP family.</text>
</comment>
<reference evidence="7 8" key="1">
    <citation type="submission" date="2016-10" db="EMBL/GenBank/DDBJ databases">
        <authorList>
            <person name="de Groot N.N."/>
        </authorList>
    </citation>
    <scope>NUCLEOTIDE SEQUENCE [LARGE SCALE GENOMIC DNA]</scope>
    <source>
        <strain evidence="7 8">CGMCC 1.11030</strain>
    </source>
</reference>
<evidence type="ECO:0000256" key="1">
    <source>
        <dbReference type="ARBA" id="ARBA00004141"/>
    </source>
</evidence>
<keyword evidence="3 6" id="KW-0812">Transmembrane</keyword>
<evidence type="ECO:0000256" key="3">
    <source>
        <dbReference type="ARBA" id="ARBA00022692"/>
    </source>
</evidence>
<evidence type="ECO:0000313" key="7">
    <source>
        <dbReference type="EMBL" id="SFJ10673.1"/>
    </source>
</evidence>
<evidence type="ECO:0000256" key="2">
    <source>
        <dbReference type="ARBA" id="ARBA00007524"/>
    </source>
</evidence>
<dbReference type="PANTHER" id="PTHR10057:SF0">
    <property type="entry name" value="TRANSLOCATOR PROTEIN"/>
    <property type="match status" value="1"/>
</dbReference>
<gene>
    <name evidence="7" type="ORF">SAMN05216258_1144</name>
</gene>
<dbReference type="OrthoDB" id="9795496at2"/>
<dbReference type="PIRSF" id="PIRSF005859">
    <property type="entry name" value="PBR"/>
    <property type="match status" value="1"/>
</dbReference>
<organism evidence="7 8">
    <name type="scientific">Albimonas pacifica</name>
    <dbReference type="NCBI Taxonomy" id="1114924"/>
    <lineage>
        <taxon>Bacteria</taxon>
        <taxon>Pseudomonadati</taxon>
        <taxon>Pseudomonadota</taxon>
        <taxon>Alphaproteobacteria</taxon>
        <taxon>Rhodobacterales</taxon>
        <taxon>Paracoccaceae</taxon>
        <taxon>Albimonas</taxon>
    </lineage>
</organism>
<dbReference type="Gene3D" id="1.20.1260.100">
    <property type="entry name" value="TspO/MBR protein"/>
    <property type="match status" value="1"/>
</dbReference>
<accession>A0A1I3NMZ0</accession>
<protein>
    <submittedName>
        <fullName evidence="7">TspO and MBR related proteins</fullName>
    </submittedName>
</protein>
<evidence type="ECO:0000256" key="4">
    <source>
        <dbReference type="ARBA" id="ARBA00022989"/>
    </source>
</evidence>
<evidence type="ECO:0000256" key="5">
    <source>
        <dbReference type="ARBA" id="ARBA00023136"/>
    </source>
</evidence>
<feature type="transmembrane region" description="Helical" evidence="6">
    <location>
        <begin position="77"/>
        <end position="97"/>
    </location>
</feature>
<dbReference type="AlphaFoldDB" id="A0A1I3NMZ0"/>
<dbReference type="Pfam" id="PF03073">
    <property type="entry name" value="TspO_MBR"/>
    <property type="match status" value="1"/>
</dbReference>
<feature type="transmembrane region" description="Helical" evidence="6">
    <location>
        <begin position="44"/>
        <end position="65"/>
    </location>
</feature>
<dbReference type="Proteomes" id="UP000199377">
    <property type="component" value="Unassembled WGS sequence"/>
</dbReference>